<proteinExistence type="predicted"/>
<reference evidence="1" key="1">
    <citation type="submission" date="2020-11" db="EMBL/GenBank/DDBJ databases">
        <authorList>
            <person name="Whitehead M."/>
        </authorList>
    </citation>
    <scope>NUCLEOTIDE SEQUENCE</scope>
    <source>
        <strain evidence="1">EGII</strain>
    </source>
</reference>
<organism evidence="1 2">
    <name type="scientific">Ceratitis capitata</name>
    <name type="common">Mediterranean fruit fly</name>
    <name type="synonym">Tephritis capitata</name>
    <dbReference type="NCBI Taxonomy" id="7213"/>
    <lineage>
        <taxon>Eukaryota</taxon>
        <taxon>Metazoa</taxon>
        <taxon>Ecdysozoa</taxon>
        <taxon>Arthropoda</taxon>
        <taxon>Hexapoda</taxon>
        <taxon>Insecta</taxon>
        <taxon>Pterygota</taxon>
        <taxon>Neoptera</taxon>
        <taxon>Endopterygota</taxon>
        <taxon>Diptera</taxon>
        <taxon>Brachycera</taxon>
        <taxon>Muscomorpha</taxon>
        <taxon>Tephritoidea</taxon>
        <taxon>Tephritidae</taxon>
        <taxon>Ceratitis</taxon>
        <taxon>Ceratitis</taxon>
    </lineage>
</organism>
<sequence length="69" mass="7918">MRVGERAHAHQHNTSCSCEMMLQQPPNRMRSRGVCSVKRPQEHLLKMRQTHGSSNKFAYKLLCRAAPSI</sequence>
<name>A0A811V3N5_CERCA</name>
<accession>A0A811V3N5</accession>
<dbReference type="Proteomes" id="UP000606786">
    <property type="component" value="Unassembled WGS sequence"/>
</dbReference>
<evidence type="ECO:0000313" key="1">
    <source>
        <dbReference type="EMBL" id="CAD7006069.1"/>
    </source>
</evidence>
<feature type="non-terminal residue" evidence="1">
    <location>
        <position position="69"/>
    </location>
</feature>
<dbReference type="PROSITE" id="PS51257">
    <property type="entry name" value="PROKAR_LIPOPROTEIN"/>
    <property type="match status" value="1"/>
</dbReference>
<evidence type="ECO:0000313" key="2">
    <source>
        <dbReference type="Proteomes" id="UP000606786"/>
    </source>
</evidence>
<comment type="caution">
    <text evidence="1">The sequence shown here is derived from an EMBL/GenBank/DDBJ whole genome shotgun (WGS) entry which is preliminary data.</text>
</comment>
<protein>
    <submittedName>
        <fullName evidence="1">(Mediterranean fruit fly) hypothetical protein</fullName>
    </submittedName>
</protein>
<dbReference type="EMBL" id="CAJHJT010000034">
    <property type="protein sequence ID" value="CAD7006069.1"/>
    <property type="molecule type" value="Genomic_DNA"/>
</dbReference>
<gene>
    <name evidence="1" type="ORF">CCAP1982_LOCUS14404</name>
</gene>
<dbReference type="AlphaFoldDB" id="A0A811V3N5"/>
<keyword evidence="2" id="KW-1185">Reference proteome</keyword>